<dbReference type="GO" id="GO:0007018">
    <property type="term" value="P:microtubule-based movement"/>
    <property type="evidence" value="ECO:0007669"/>
    <property type="project" value="InterPro"/>
</dbReference>
<sequence length="693" mass="78849">MDKLKVSMDIDIKRSDGRVHAAKISHVNIADEYVTVEWIESGETKGKEVELVNILEMNEKIFSTNKKPDASTPHVDDDNQSTRSYYNNINKRHNTPITRQKSINDIRSVRQKNNRPSISRPKEPNKNTNRILSRIITKDLQHNRKDERKECNKNTAIARRSVASKENKILRNSKVASSVINEPVPFGPPEVITGFQAMIEDYVCRINMHNLVYLSSPADQKITVCIRKRPLNRKELLKSEIDVVTMHNERSLLIHEPKTKVDQTKYLDNHQFTFDYVFDQMSSNQLIYNYTAKPLLNVLFNGGTATCFAYGQTGSGKTHTMNGKFNKRSQVFEEDGIYTYAAKDLFEWLKPRPQCTEFMAGGAYFEIYGGKVFDLLNNRKKLRILEDGRGCMQLLGLKETYLKNVDDVTNLIETGARIRTSGQTSANLNSSRSHAIFQLILRRRTSRKLYGVFSLIDLAGNERGADTMSSDRQTRMEGAEINKSLLALKECIRALGRKNAHVPFRGSKLTLVLRDSFIGENSKTCMISTVSPGLTSCEHTLNTLRYANRVKELGPNDVEQNSDVVTLDECNDEVIDKNNSIVEDVLNDFLTAEEDVVDYHTNFITLSTEKINKLDKLLKVTEEMSYDVDSYCNMLDTFINDQAEMLNTFSACFPSRKVNVNFPVTENPPHTMTEPLPACHLKKNSDSCLILCQ</sequence>
<evidence type="ECO:0000256" key="11">
    <source>
        <dbReference type="ARBA" id="ARBA00023306"/>
    </source>
</evidence>
<dbReference type="PRINTS" id="PR00380">
    <property type="entry name" value="KINESINHEAVY"/>
</dbReference>
<feature type="compositionally biased region" description="Basic and acidic residues" evidence="15">
    <location>
        <begin position="66"/>
        <end position="77"/>
    </location>
</feature>
<keyword evidence="8" id="KW-0175">Coiled coil</keyword>
<dbReference type="GO" id="GO:0003777">
    <property type="term" value="F:microtubule motor activity"/>
    <property type="evidence" value="ECO:0007669"/>
    <property type="project" value="InterPro"/>
</dbReference>
<organism evidence="17 18">
    <name type="scientific">Intoshia linei</name>
    <dbReference type="NCBI Taxonomy" id="1819745"/>
    <lineage>
        <taxon>Eukaryota</taxon>
        <taxon>Metazoa</taxon>
        <taxon>Spiralia</taxon>
        <taxon>Lophotrochozoa</taxon>
        <taxon>Mesozoa</taxon>
        <taxon>Orthonectida</taxon>
        <taxon>Rhopaluridae</taxon>
        <taxon>Intoshia</taxon>
    </lineage>
</organism>
<dbReference type="PROSITE" id="PS00411">
    <property type="entry name" value="KINESIN_MOTOR_1"/>
    <property type="match status" value="1"/>
</dbReference>
<gene>
    <name evidence="17" type="ORF">A3Q56_00647</name>
</gene>
<dbReference type="InterPro" id="IPR027417">
    <property type="entry name" value="P-loop_NTPase"/>
</dbReference>
<evidence type="ECO:0000313" key="17">
    <source>
        <dbReference type="EMBL" id="OAF71587.1"/>
    </source>
</evidence>
<evidence type="ECO:0000256" key="10">
    <source>
        <dbReference type="ARBA" id="ARBA00023212"/>
    </source>
</evidence>
<evidence type="ECO:0000256" key="12">
    <source>
        <dbReference type="ARBA" id="ARBA00061030"/>
    </source>
</evidence>
<name>A0A177BB88_9BILA</name>
<keyword evidence="5 13" id="KW-0547">Nucleotide-binding</keyword>
<dbReference type="AlphaFoldDB" id="A0A177BB88"/>
<evidence type="ECO:0000256" key="7">
    <source>
        <dbReference type="ARBA" id="ARBA00022840"/>
    </source>
</evidence>
<feature type="region of interest" description="Disordered" evidence="15">
    <location>
        <begin position="64"/>
        <end position="133"/>
    </location>
</feature>
<keyword evidence="3" id="KW-0132">Cell division</keyword>
<dbReference type="SMART" id="SM00129">
    <property type="entry name" value="KISc"/>
    <property type="match status" value="1"/>
</dbReference>
<keyword evidence="2" id="KW-0963">Cytoplasm</keyword>
<comment type="similarity">
    <text evidence="12">Belongs to the TRAFAC class myosin-kinesin ATPase superfamily. Kinesin family. KIN-13 subfamily.</text>
</comment>
<dbReference type="EMBL" id="LWCA01000039">
    <property type="protein sequence ID" value="OAF71587.1"/>
    <property type="molecule type" value="Genomic_DNA"/>
</dbReference>
<dbReference type="InterPro" id="IPR019821">
    <property type="entry name" value="Kinesin_motor_CS"/>
</dbReference>
<evidence type="ECO:0000256" key="13">
    <source>
        <dbReference type="PROSITE-ProRule" id="PRU00283"/>
    </source>
</evidence>
<evidence type="ECO:0000313" key="18">
    <source>
        <dbReference type="Proteomes" id="UP000078046"/>
    </source>
</evidence>
<evidence type="ECO:0000256" key="8">
    <source>
        <dbReference type="ARBA" id="ARBA00023054"/>
    </source>
</evidence>
<evidence type="ECO:0000259" key="16">
    <source>
        <dbReference type="PROSITE" id="PS50067"/>
    </source>
</evidence>
<reference evidence="17 18" key="1">
    <citation type="submission" date="2016-04" db="EMBL/GenBank/DDBJ databases">
        <title>The genome of Intoshia linei affirms orthonectids as highly simplified spiralians.</title>
        <authorList>
            <person name="Mikhailov K.V."/>
            <person name="Slusarev G.S."/>
            <person name="Nikitin M.A."/>
            <person name="Logacheva M.D."/>
            <person name="Penin A."/>
            <person name="Aleoshin V."/>
            <person name="Panchin Y.V."/>
        </authorList>
    </citation>
    <scope>NUCLEOTIDE SEQUENCE [LARGE SCALE GENOMIC DNA]</scope>
    <source>
        <strain evidence="17">Intl2013</strain>
        <tissue evidence="17">Whole animal</tissue>
    </source>
</reference>
<dbReference type="Pfam" id="PF22923">
    <property type="entry name" value="KIF2A-like_1st"/>
    <property type="match status" value="1"/>
</dbReference>
<dbReference type="GO" id="GO:0005874">
    <property type="term" value="C:microtubule"/>
    <property type="evidence" value="ECO:0007669"/>
    <property type="project" value="UniProtKB-KW"/>
</dbReference>
<dbReference type="GO" id="GO:0051301">
    <property type="term" value="P:cell division"/>
    <property type="evidence" value="ECO:0007669"/>
    <property type="project" value="UniProtKB-KW"/>
</dbReference>
<keyword evidence="10" id="KW-0206">Cytoskeleton</keyword>
<dbReference type="Pfam" id="PF00225">
    <property type="entry name" value="Kinesin"/>
    <property type="match status" value="1"/>
</dbReference>
<evidence type="ECO:0000256" key="2">
    <source>
        <dbReference type="ARBA" id="ARBA00022490"/>
    </source>
</evidence>
<keyword evidence="4 14" id="KW-0493">Microtubule</keyword>
<dbReference type="InterPro" id="IPR036961">
    <property type="entry name" value="Kinesin_motor_dom_sf"/>
</dbReference>
<feature type="domain" description="Kinesin motor" evidence="16">
    <location>
        <begin position="221"/>
        <end position="553"/>
    </location>
</feature>
<dbReference type="Gene3D" id="3.40.850.10">
    <property type="entry name" value="Kinesin motor domain"/>
    <property type="match status" value="1"/>
</dbReference>
<dbReference type="InterPro" id="IPR054473">
    <property type="entry name" value="KIF2A-like_N"/>
</dbReference>
<evidence type="ECO:0000256" key="5">
    <source>
        <dbReference type="ARBA" id="ARBA00022741"/>
    </source>
</evidence>
<accession>A0A177BB88</accession>
<dbReference type="GO" id="GO:0005524">
    <property type="term" value="F:ATP binding"/>
    <property type="evidence" value="ECO:0007669"/>
    <property type="project" value="UniProtKB-UniRule"/>
</dbReference>
<feature type="compositionally biased region" description="Polar residues" evidence="15">
    <location>
        <begin position="81"/>
        <end position="101"/>
    </location>
</feature>
<dbReference type="OrthoDB" id="3176171at2759"/>
<keyword evidence="6" id="KW-0498">Mitosis</keyword>
<dbReference type="InterPro" id="IPR001752">
    <property type="entry name" value="Kinesin_motor_dom"/>
</dbReference>
<evidence type="ECO:0000256" key="6">
    <source>
        <dbReference type="ARBA" id="ARBA00022776"/>
    </source>
</evidence>
<evidence type="ECO:0000256" key="9">
    <source>
        <dbReference type="ARBA" id="ARBA00023175"/>
    </source>
</evidence>
<comment type="caution">
    <text evidence="17">The sequence shown here is derived from an EMBL/GenBank/DDBJ whole genome shotgun (WGS) entry which is preliminary data.</text>
</comment>
<dbReference type="GO" id="GO:0008017">
    <property type="term" value="F:microtubule binding"/>
    <property type="evidence" value="ECO:0007669"/>
    <property type="project" value="InterPro"/>
</dbReference>
<protein>
    <recommendedName>
        <fullName evidence="14">Kinesin-like protein</fullName>
    </recommendedName>
</protein>
<keyword evidence="7 13" id="KW-0067">ATP-binding</keyword>
<evidence type="ECO:0000256" key="4">
    <source>
        <dbReference type="ARBA" id="ARBA00022701"/>
    </source>
</evidence>
<dbReference type="SUPFAM" id="SSF52540">
    <property type="entry name" value="P-loop containing nucleoside triphosphate hydrolases"/>
    <property type="match status" value="1"/>
</dbReference>
<dbReference type="CDD" id="cd01367">
    <property type="entry name" value="KISc_KIF2_like"/>
    <property type="match status" value="1"/>
</dbReference>
<dbReference type="PANTHER" id="PTHR47971">
    <property type="entry name" value="KINESIN-RELATED PROTEIN 6"/>
    <property type="match status" value="1"/>
</dbReference>
<dbReference type="Proteomes" id="UP000078046">
    <property type="component" value="Unassembled WGS sequence"/>
</dbReference>
<keyword evidence="9 13" id="KW-0505">Motor protein</keyword>
<dbReference type="InterPro" id="IPR027640">
    <property type="entry name" value="Kinesin-like_fam"/>
</dbReference>
<dbReference type="PROSITE" id="PS50067">
    <property type="entry name" value="KINESIN_MOTOR_2"/>
    <property type="match status" value="1"/>
</dbReference>
<comment type="subcellular location">
    <subcellularLocation>
        <location evidence="1">Cytoplasm</location>
        <location evidence="1">Cytoskeleton</location>
    </subcellularLocation>
</comment>
<evidence type="ECO:0000256" key="14">
    <source>
        <dbReference type="RuleBase" id="RU000394"/>
    </source>
</evidence>
<keyword evidence="18" id="KW-1185">Reference proteome</keyword>
<dbReference type="FunFam" id="3.40.850.10:FF:000012">
    <property type="entry name" value="Kinesin-like protein"/>
    <property type="match status" value="1"/>
</dbReference>
<feature type="binding site" evidence="13">
    <location>
        <begin position="311"/>
        <end position="318"/>
    </location>
    <ligand>
        <name>ATP</name>
        <dbReference type="ChEBI" id="CHEBI:30616"/>
    </ligand>
</feature>
<keyword evidence="11" id="KW-0131">Cell cycle</keyword>
<proteinExistence type="inferred from homology"/>
<dbReference type="PANTHER" id="PTHR47971:SF8">
    <property type="entry name" value="KINESIN-LIKE PROTEIN"/>
    <property type="match status" value="1"/>
</dbReference>
<evidence type="ECO:0000256" key="15">
    <source>
        <dbReference type="SAM" id="MobiDB-lite"/>
    </source>
</evidence>
<dbReference type="GO" id="GO:0007019">
    <property type="term" value="P:microtubule depolymerization"/>
    <property type="evidence" value="ECO:0007669"/>
    <property type="project" value="TreeGrafter"/>
</dbReference>
<evidence type="ECO:0000256" key="1">
    <source>
        <dbReference type="ARBA" id="ARBA00004245"/>
    </source>
</evidence>
<evidence type="ECO:0000256" key="3">
    <source>
        <dbReference type="ARBA" id="ARBA00022618"/>
    </source>
</evidence>